<name>A0AC35FM26_9BILA</name>
<dbReference type="Proteomes" id="UP000887580">
    <property type="component" value="Unplaced"/>
</dbReference>
<organism evidence="1 2">
    <name type="scientific">Panagrolaimus sp. PS1159</name>
    <dbReference type="NCBI Taxonomy" id="55785"/>
    <lineage>
        <taxon>Eukaryota</taxon>
        <taxon>Metazoa</taxon>
        <taxon>Ecdysozoa</taxon>
        <taxon>Nematoda</taxon>
        <taxon>Chromadorea</taxon>
        <taxon>Rhabditida</taxon>
        <taxon>Tylenchina</taxon>
        <taxon>Panagrolaimomorpha</taxon>
        <taxon>Panagrolaimoidea</taxon>
        <taxon>Panagrolaimidae</taxon>
        <taxon>Panagrolaimus</taxon>
    </lineage>
</organism>
<accession>A0AC35FM26</accession>
<evidence type="ECO:0000313" key="1">
    <source>
        <dbReference type="Proteomes" id="UP000887580"/>
    </source>
</evidence>
<evidence type="ECO:0000313" key="2">
    <source>
        <dbReference type="WBParaSite" id="PS1159_v2.g18324.t1"/>
    </source>
</evidence>
<protein>
    <submittedName>
        <fullName evidence="2">Prominin-like protein</fullName>
    </submittedName>
</protein>
<sequence length="867" mass="99690">MLRIYLFLLLYSLTIVLAVKFEPFVATENYKCGVFLHDSVNDEAMHLYYGWINHFIRLLSKPFPHQDLLSQQALSGDKQAWIDSFIHKYPLWLQHEQWWIVLALTCIIVSTFFTIIYVLYRCCLRCCRRGRKCRTTDKEYDSCKRATFNLLISIFIIINVFCAVTLFISTQYNEIGIEQLPTRINNCIDDLNVYKRDTDLRIRKLLIEDVHQLNESLSTQIKDAGSSVVKKIKSSSGASVIDTILQKYSKAKLAHTKLEKIRKEISKAKEQISRYPAELTRLKNSVIPSLESCIENNIDPKRAFCMKTLELFNSIDAFPLDLDFELITRENEDALDKIMKMDIINIFEFAEQAFHRLESDILQKIENKAALSLDAIKQIGDKLFSIAADISTQIRQVNFDVLYEPMSRLREEKSIYQKYAKYSWYASLIIAGLFAFIALTFLFGLFYGLCGRRPTYYNDDCCIRSTGSRFFYCGIWMSLTLFTTLAIITVGLMIVGANVSNIICHPLEDPLSRPDMLSLSERMFDLYGKNSRRSDFDIFNDNRTLTDIIRGCNRNDTFYQMFGLDSKYKLSKLKEVYREQFNAAVDELRDLIKLITPVNQKFQLDIDFKSLANSPSVNVSKINPRILQQLQEQINAIDLAPRLNGYNEVTKNTQLPQEVTQAMDNLNEFQLQTTQPLSHSLDEIMQDLIQLNDHFDFGTFSPAEAVPSLQHARALLEVDFKGQMEVAAAEVVKGLANELDDYIHHVEISVTNDVTSCTPVKEILRNSRAALCSHTVYPLNGVWMSMLISIFLMIPVIMMSTSLIKLYNQMHAFPKYTIHEPTDNLCSLATDTYGTARINNKTSPYSMTYGYQEPYLGAPYGGVRQRI</sequence>
<dbReference type="WBParaSite" id="PS1159_v2.g18324.t1">
    <property type="protein sequence ID" value="PS1159_v2.g18324.t1"/>
    <property type="gene ID" value="PS1159_v2.g18324"/>
</dbReference>
<proteinExistence type="predicted"/>
<reference evidence="2" key="1">
    <citation type="submission" date="2022-11" db="UniProtKB">
        <authorList>
            <consortium name="WormBaseParasite"/>
        </authorList>
    </citation>
    <scope>IDENTIFICATION</scope>
</reference>